<feature type="domain" description="DUF11" evidence="4">
    <location>
        <begin position="251"/>
        <end position="358"/>
    </location>
</feature>
<keyword evidence="3" id="KW-0732">Signal</keyword>
<dbReference type="AlphaFoldDB" id="A0A2T0N9K7"/>
<name>A0A2T0N9K7_9ACTN</name>
<evidence type="ECO:0000256" key="2">
    <source>
        <dbReference type="SAM" id="Phobius"/>
    </source>
</evidence>
<evidence type="ECO:0000256" key="3">
    <source>
        <dbReference type="SAM" id="SignalP"/>
    </source>
</evidence>
<reference evidence="5 6" key="1">
    <citation type="submission" date="2018-03" db="EMBL/GenBank/DDBJ databases">
        <title>Genomic Encyclopedia of Type Strains, Phase III (KMG-III): the genomes of soil and plant-associated and newly described type strains.</title>
        <authorList>
            <person name="Whitman W."/>
        </authorList>
    </citation>
    <scope>NUCLEOTIDE SEQUENCE [LARGE SCALE GENOMIC DNA]</scope>
    <source>
        <strain evidence="5 6">CGMCC 4.7104</strain>
    </source>
</reference>
<feature type="region of interest" description="Disordered" evidence="1">
    <location>
        <begin position="23"/>
        <end position="124"/>
    </location>
</feature>
<proteinExistence type="predicted"/>
<organism evidence="5 6">
    <name type="scientific">Nonomuraea fuscirosea</name>
    <dbReference type="NCBI Taxonomy" id="1291556"/>
    <lineage>
        <taxon>Bacteria</taxon>
        <taxon>Bacillati</taxon>
        <taxon>Actinomycetota</taxon>
        <taxon>Actinomycetes</taxon>
        <taxon>Streptosporangiales</taxon>
        <taxon>Streptosporangiaceae</taxon>
        <taxon>Nonomuraea</taxon>
    </lineage>
</organism>
<dbReference type="InterPro" id="IPR047589">
    <property type="entry name" value="DUF11_rpt"/>
</dbReference>
<dbReference type="InterPro" id="IPR051172">
    <property type="entry name" value="Chlamydia_OmcB"/>
</dbReference>
<dbReference type="Gene3D" id="2.60.40.10">
    <property type="entry name" value="Immunoglobulins"/>
    <property type="match status" value="2"/>
</dbReference>
<keyword evidence="2" id="KW-0812">Transmembrane</keyword>
<dbReference type="Pfam" id="PF01345">
    <property type="entry name" value="DUF11"/>
    <property type="match status" value="2"/>
</dbReference>
<keyword evidence="2" id="KW-1133">Transmembrane helix</keyword>
<dbReference type="InterPro" id="IPR013783">
    <property type="entry name" value="Ig-like_fold"/>
</dbReference>
<keyword evidence="2" id="KW-0472">Membrane</keyword>
<feature type="domain" description="DUF11" evidence="4">
    <location>
        <begin position="131"/>
        <end position="237"/>
    </location>
</feature>
<keyword evidence="6" id="KW-1185">Reference proteome</keyword>
<dbReference type="PANTHER" id="PTHR34819">
    <property type="entry name" value="LARGE CYSTEINE-RICH PERIPLASMIC PROTEIN OMCB"/>
    <property type="match status" value="1"/>
</dbReference>
<dbReference type="OrthoDB" id="5024153at2"/>
<protein>
    <submittedName>
        <fullName evidence="5">Putative repeat protein (TIGR01451 family)</fullName>
    </submittedName>
</protein>
<gene>
    <name evidence="5" type="ORF">B0I32_102527</name>
</gene>
<dbReference type="NCBIfam" id="TIGR01451">
    <property type="entry name" value="B_ant_repeat"/>
    <property type="match status" value="1"/>
</dbReference>
<feature type="compositionally biased region" description="Acidic residues" evidence="1">
    <location>
        <begin position="378"/>
        <end position="388"/>
    </location>
</feature>
<evidence type="ECO:0000256" key="1">
    <source>
        <dbReference type="SAM" id="MobiDB-lite"/>
    </source>
</evidence>
<dbReference type="InterPro" id="IPR001434">
    <property type="entry name" value="OmcB-like_DUF11"/>
</dbReference>
<dbReference type="PANTHER" id="PTHR34819:SF3">
    <property type="entry name" value="CELL SURFACE PROTEIN"/>
    <property type="match status" value="1"/>
</dbReference>
<dbReference type="RefSeq" id="WP_106235738.1">
    <property type="nucleotide sequence ID" value="NZ_PVNG01000002.1"/>
</dbReference>
<dbReference type="GO" id="GO:0005975">
    <property type="term" value="P:carbohydrate metabolic process"/>
    <property type="evidence" value="ECO:0007669"/>
    <property type="project" value="UniProtKB-ARBA"/>
</dbReference>
<dbReference type="Proteomes" id="UP000238312">
    <property type="component" value="Unassembled WGS sequence"/>
</dbReference>
<comment type="caution">
    <text evidence="5">The sequence shown here is derived from an EMBL/GenBank/DDBJ whole genome shotgun (WGS) entry which is preliminary data.</text>
</comment>
<accession>A0A2T0N9K7</accession>
<feature type="compositionally biased region" description="Basic and acidic residues" evidence="1">
    <location>
        <begin position="399"/>
        <end position="413"/>
    </location>
</feature>
<evidence type="ECO:0000313" key="5">
    <source>
        <dbReference type="EMBL" id="PRX69469.1"/>
    </source>
</evidence>
<evidence type="ECO:0000313" key="6">
    <source>
        <dbReference type="Proteomes" id="UP000238312"/>
    </source>
</evidence>
<evidence type="ECO:0000259" key="4">
    <source>
        <dbReference type="Pfam" id="PF01345"/>
    </source>
</evidence>
<feature type="chain" id="PRO_5038623767" evidence="3">
    <location>
        <begin position="27"/>
        <end position="485"/>
    </location>
</feature>
<feature type="transmembrane region" description="Helical" evidence="2">
    <location>
        <begin position="452"/>
        <end position="471"/>
    </location>
</feature>
<dbReference type="EMBL" id="PVNG01000002">
    <property type="protein sequence ID" value="PRX69469.1"/>
    <property type="molecule type" value="Genomic_DNA"/>
</dbReference>
<feature type="region of interest" description="Disordered" evidence="1">
    <location>
        <begin position="345"/>
        <end position="443"/>
    </location>
</feature>
<sequence length="485" mass="49363">MGTPRFGAITALVALAAALWPAPVTAVAPRPPAPVDDSARDSRRLWPSAGDPGDLRDPGLPSARAPRHPGLPSVRDPRRPGLPSARKSGQPGPPSVRDPRRPRPPAGEAGNSGRSAGDLAVPPPPVRNAILRVTDVLTPDPLIAGARAVYALTVANTGDRDADDVLVTGLLDENLALGLLPADCSATGHTVVCGGSGLTIAPGRDITYELPVTTSPALPDGTNLTNRAYVTSPNATADEAQLIIRARSVADVEIVKHAPATAPTGGTVAYRLTVVNHGPSQAVDVTVQDHLGGDGATLPAECSAAGPALTCPLGVLDPDERRTFGYTVVPGVAGLMEGCATVHTGGRERNTADNRSCAGTTVMGDPPSSDPALGTGETTDEVAEEAADETAGGTGDGAARSREHDARGHHEKAGQAGPGNADGQDEPKSLAAGGEVPAPAHHRTQSLPLTGASLWMLGLGVAVLLAIGLLVRSFSRRDPHPGRTR</sequence>
<feature type="signal peptide" evidence="3">
    <location>
        <begin position="1"/>
        <end position="26"/>
    </location>
</feature>